<gene>
    <name evidence="2" type="ORF">IE4872_CH00157</name>
</gene>
<keyword evidence="1" id="KW-0472">Membrane</keyword>
<feature type="transmembrane region" description="Helical" evidence="1">
    <location>
        <begin position="31"/>
        <end position="50"/>
    </location>
</feature>
<dbReference type="EMBL" id="CP017101">
    <property type="protein sequence ID" value="APO65829.1"/>
    <property type="molecule type" value="Genomic_DNA"/>
</dbReference>
<evidence type="ECO:0000256" key="1">
    <source>
        <dbReference type="SAM" id="Phobius"/>
    </source>
</evidence>
<accession>A0A1L5NDA7</accession>
<name>A0A1L5NDA7_9HYPH</name>
<protein>
    <recommendedName>
        <fullName evidence="4">DUF2798 domain-containing protein</fullName>
    </recommendedName>
</protein>
<keyword evidence="1" id="KW-1133">Transmembrane helix</keyword>
<dbReference type="Proteomes" id="UP000184749">
    <property type="component" value="Chromosome"/>
</dbReference>
<dbReference type="InterPro" id="IPR021529">
    <property type="entry name" value="DUF2798"/>
</dbReference>
<sequence length="64" mass="6857">MPFILSMLMTGVVSAISIVAMQGVGPLALAMWPSAWVLSWVAAFPVLLRVTPAVRRIASFIVES</sequence>
<evidence type="ECO:0000313" key="3">
    <source>
        <dbReference type="Proteomes" id="UP000184749"/>
    </source>
</evidence>
<dbReference type="Pfam" id="PF11391">
    <property type="entry name" value="DUF2798"/>
    <property type="match status" value="1"/>
</dbReference>
<keyword evidence="1" id="KW-0812">Transmembrane</keyword>
<evidence type="ECO:0008006" key="4">
    <source>
        <dbReference type="Google" id="ProtNLM"/>
    </source>
</evidence>
<dbReference type="AlphaFoldDB" id="A0A1L5NDA7"/>
<evidence type="ECO:0000313" key="2">
    <source>
        <dbReference type="EMBL" id="APO65829.1"/>
    </source>
</evidence>
<organism evidence="2 3">
    <name type="scientific">Rhizobium gallicum</name>
    <dbReference type="NCBI Taxonomy" id="56730"/>
    <lineage>
        <taxon>Bacteria</taxon>
        <taxon>Pseudomonadati</taxon>
        <taxon>Pseudomonadota</taxon>
        <taxon>Alphaproteobacteria</taxon>
        <taxon>Hyphomicrobiales</taxon>
        <taxon>Rhizobiaceae</taxon>
        <taxon>Rhizobium/Agrobacterium group</taxon>
        <taxon>Rhizobium</taxon>
    </lineage>
</organism>
<reference evidence="2 3" key="1">
    <citation type="submission" date="2016-09" db="EMBL/GenBank/DDBJ databases">
        <title>The complete genome sequences of Rhizobium gallicum, symbiovars gallicum and phaseoli, symbionts associated to common bean (Phaseolus vulgaris).</title>
        <authorList>
            <person name="Bustos P."/>
            <person name="Santamaria R.I."/>
            <person name="Perez-Carrascal O.M."/>
            <person name="Juarez S."/>
            <person name="Lozano L."/>
            <person name="Martinez-Flores I."/>
            <person name="Martinez-Romero E."/>
            <person name="Cevallos M."/>
            <person name="Romero D."/>
            <person name="Davila G."/>
            <person name="Gonzalez V."/>
        </authorList>
    </citation>
    <scope>NUCLEOTIDE SEQUENCE [LARGE SCALE GENOMIC DNA]</scope>
    <source>
        <strain evidence="2 3">IE4872</strain>
    </source>
</reference>
<proteinExistence type="predicted"/>
<dbReference type="STRING" id="56730.IE4872_CH00157"/>